<sequence>MSHAHDDDLRMLLGGYLLGGLDPADTDRMDAHLSTCADCRVELERLSPVPELLRDGAPIEDVGPPAPGLVEDLLGRMRAERAARAARQRRLTWAAAAAAVLVAAVAFGAGALRPGGGGPGPVAQPSPVVSQPAPEPSGVVARFAGAAGTRVAGVATLSSRTWGVSIALDMSGLEGEAPFVLRVSGPGGATEQACVWGSTPSGNARVTGASSLQLPAVDSVEVADRTGRVLATATL</sequence>
<evidence type="ECO:0000313" key="9">
    <source>
        <dbReference type="EMBL" id="GIJ03929.1"/>
    </source>
</evidence>
<keyword evidence="5 7" id="KW-0472">Membrane</keyword>
<evidence type="ECO:0000259" key="8">
    <source>
        <dbReference type="Pfam" id="PF13490"/>
    </source>
</evidence>
<comment type="subcellular location">
    <subcellularLocation>
        <location evidence="1">Membrane</location>
        <topology evidence="1">Single-pass membrane protein</topology>
    </subcellularLocation>
</comment>
<evidence type="ECO:0000256" key="6">
    <source>
        <dbReference type="ARBA" id="ARBA00023163"/>
    </source>
</evidence>
<dbReference type="InterPro" id="IPR027383">
    <property type="entry name" value="Znf_put"/>
</dbReference>
<feature type="domain" description="Putative zinc-finger" evidence="8">
    <location>
        <begin position="8"/>
        <end position="40"/>
    </location>
</feature>
<dbReference type="GO" id="GO:0016020">
    <property type="term" value="C:membrane"/>
    <property type="evidence" value="ECO:0007669"/>
    <property type="project" value="UniProtKB-SubCell"/>
</dbReference>
<evidence type="ECO:0000256" key="1">
    <source>
        <dbReference type="ARBA" id="ARBA00004167"/>
    </source>
</evidence>
<name>A0A8J4DK33_9ACTN</name>
<evidence type="ECO:0000256" key="7">
    <source>
        <dbReference type="SAM" id="Phobius"/>
    </source>
</evidence>
<keyword evidence="3 7" id="KW-1133">Transmembrane helix</keyword>
<dbReference type="PANTHER" id="PTHR37461:SF1">
    <property type="entry name" value="ANTI-SIGMA-K FACTOR RSKA"/>
    <property type="match status" value="1"/>
</dbReference>
<reference evidence="9" key="1">
    <citation type="submission" date="2021-01" db="EMBL/GenBank/DDBJ databases">
        <title>Whole genome shotgun sequence of Spirilliplanes yamanashiensis NBRC 15828.</title>
        <authorList>
            <person name="Komaki H."/>
            <person name="Tamura T."/>
        </authorList>
    </citation>
    <scope>NUCLEOTIDE SEQUENCE</scope>
    <source>
        <strain evidence="9">NBRC 15828</strain>
    </source>
</reference>
<accession>A0A8J4DK33</accession>
<dbReference type="AlphaFoldDB" id="A0A8J4DK33"/>
<evidence type="ECO:0000256" key="2">
    <source>
        <dbReference type="ARBA" id="ARBA00022692"/>
    </source>
</evidence>
<gene>
    <name evidence="9" type="ORF">Sya03_32810</name>
</gene>
<dbReference type="Gene3D" id="1.10.10.1320">
    <property type="entry name" value="Anti-sigma factor, zinc-finger domain"/>
    <property type="match status" value="1"/>
</dbReference>
<protein>
    <recommendedName>
        <fullName evidence="8">Putative zinc-finger domain-containing protein</fullName>
    </recommendedName>
</protein>
<comment type="caution">
    <text evidence="9">The sequence shown here is derived from an EMBL/GenBank/DDBJ whole genome shotgun (WGS) entry which is preliminary data.</text>
</comment>
<proteinExistence type="predicted"/>
<evidence type="ECO:0000313" key="10">
    <source>
        <dbReference type="Proteomes" id="UP000652013"/>
    </source>
</evidence>
<dbReference type="InterPro" id="IPR051474">
    <property type="entry name" value="Anti-sigma-K/W_factor"/>
</dbReference>
<dbReference type="Pfam" id="PF13490">
    <property type="entry name" value="zf-HC2"/>
    <property type="match status" value="1"/>
</dbReference>
<dbReference type="RefSeq" id="WP_203939178.1">
    <property type="nucleotide sequence ID" value="NZ_BAAAGJ010000002.1"/>
</dbReference>
<dbReference type="GO" id="GO:0016989">
    <property type="term" value="F:sigma factor antagonist activity"/>
    <property type="evidence" value="ECO:0007669"/>
    <property type="project" value="TreeGrafter"/>
</dbReference>
<evidence type="ECO:0000256" key="5">
    <source>
        <dbReference type="ARBA" id="ARBA00023136"/>
    </source>
</evidence>
<dbReference type="EMBL" id="BOOY01000025">
    <property type="protein sequence ID" value="GIJ03929.1"/>
    <property type="molecule type" value="Genomic_DNA"/>
</dbReference>
<dbReference type="PANTHER" id="PTHR37461">
    <property type="entry name" value="ANTI-SIGMA-K FACTOR RSKA"/>
    <property type="match status" value="1"/>
</dbReference>
<evidence type="ECO:0000256" key="4">
    <source>
        <dbReference type="ARBA" id="ARBA00023015"/>
    </source>
</evidence>
<keyword evidence="2 7" id="KW-0812">Transmembrane</keyword>
<keyword evidence="4" id="KW-0805">Transcription regulation</keyword>
<keyword evidence="6" id="KW-0804">Transcription</keyword>
<organism evidence="9 10">
    <name type="scientific">Spirilliplanes yamanashiensis</name>
    <dbReference type="NCBI Taxonomy" id="42233"/>
    <lineage>
        <taxon>Bacteria</taxon>
        <taxon>Bacillati</taxon>
        <taxon>Actinomycetota</taxon>
        <taxon>Actinomycetes</taxon>
        <taxon>Micromonosporales</taxon>
        <taxon>Micromonosporaceae</taxon>
        <taxon>Spirilliplanes</taxon>
    </lineage>
</organism>
<dbReference type="Proteomes" id="UP000652013">
    <property type="component" value="Unassembled WGS sequence"/>
</dbReference>
<dbReference type="GO" id="GO:0006417">
    <property type="term" value="P:regulation of translation"/>
    <property type="evidence" value="ECO:0007669"/>
    <property type="project" value="TreeGrafter"/>
</dbReference>
<keyword evidence="10" id="KW-1185">Reference proteome</keyword>
<feature type="transmembrane region" description="Helical" evidence="7">
    <location>
        <begin position="91"/>
        <end position="112"/>
    </location>
</feature>
<dbReference type="InterPro" id="IPR041916">
    <property type="entry name" value="Anti_sigma_zinc_sf"/>
</dbReference>
<evidence type="ECO:0000256" key="3">
    <source>
        <dbReference type="ARBA" id="ARBA00022989"/>
    </source>
</evidence>